<dbReference type="AlphaFoldDB" id="A0A182W653"/>
<sequence length="75" mass="8437">MVWLMVSTRLQTKLTVQQQIECWYVVACIAVFLLAGKAVRVDDHSCTCRLCAYDSSSLIKRPSPYLPPVTSICTK</sequence>
<dbReference type="Proteomes" id="UP000075920">
    <property type="component" value="Unassembled WGS sequence"/>
</dbReference>
<reference evidence="2" key="1">
    <citation type="submission" date="2013-03" db="EMBL/GenBank/DDBJ databases">
        <title>The Genome Sequence of Anopheles minimus MINIMUS1.</title>
        <authorList>
            <consortium name="The Broad Institute Genomics Platform"/>
            <person name="Neafsey D.E."/>
            <person name="Walton C."/>
            <person name="Walker B."/>
            <person name="Young S.K."/>
            <person name="Zeng Q."/>
            <person name="Gargeya S."/>
            <person name="Fitzgerald M."/>
            <person name="Haas B."/>
            <person name="Abouelleil A."/>
            <person name="Allen A.W."/>
            <person name="Alvarado L."/>
            <person name="Arachchi H.M."/>
            <person name="Berlin A.M."/>
            <person name="Chapman S.B."/>
            <person name="Gainer-Dewar J."/>
            <person name="Goldberg J."/>
            <person name="Griggs A."/>
            <person name="Gujja S."/>
            <person name="Hansen M."/>
            <person name="Howarth C."/>
            <person name="Imamovic A."/>
            <person name="Ireland A."/>
            <person name="Larimer J."/>
            <person name="McCowan C."/>
            <person name="Murphy C."/>
            <person name="Pearson M."/>
            <person name="Poon T.W."/>
            <person name="Priest M."/>
            <person name="Roberts A."/>
            <person name="Saif S."/>
            <person name="Shea T."/>
            <person name="Sisk P."/>
            <person name="Sykes S."/>
            <person name="Wortman J."/>
            <person name="Nusbaum C."/>
            <person name="Birren B."/>
        </authorList>
    </citation>
    <scope>NUCLEOTIDE SEQUENCE [LARGE SCALE GENOMIC DNA]</scope>
    <source>
        <strain evidence="2">MINIMUS1</strain>
    </source>
</reference>
<dbReference type="EnsemblMetazoa" id="AMIN005819-RA">
    <property type="protein sequence ID" value="AMIN005819-PA"/>
    <property type="gene ID" value="AMIN005819"/>
</dbReference>
<keyword evidence="2" id="KW-1185">Reference proteome</keyword>
<organism evidence="1 2">
    <name type="scientific">Anopheles minimus</name>
    <dbReference type="NCBI Taxonomy" id="112268"/>
    <lineage>
        <taxon>Eukaryota</taxon>
        <taxon>Metazoa</taxon>
        <taxon>Ecdysozoa</taxon>
        <taxon>Arthropoda</taxon>
        <taxon>Hexapoda</taxon>
        <taxon>Insecta</taxon>
        <taxon>Pterygota</taxon>
        <taxon>Neoptera</taxon>
        <taxon>Endopterygota</taxon>
        <taxon>Diptera</taxon>
        <taxon>Nematocera</taxon>
        <taxon>Culicoidea</taxon>
        <taxon>Culicidae</taxon>
        <taxon>Anophelinae</taxon>
        <taxon>Anopheles</taxon>
    </lineage>
</organism>
<dbReference type="VEuPathDB" id="VectorBase:AMIN005819"/>
<protein>
    <submittedName>
        <fullName evidence="1">Uncharacterized protein</fullName>
    </submittedName>
</protein>
<name>A0A182W653_9DIPT</name>
<accession>A0A182W653</accession>
<reference evidence="1" key="2">
    <citation type="submission" date="2020-05" db="UniProtKB">
        <authorList>
            <consortium name="EnsemblMetazoa"/>
        </authorList>
    </citation>
    <scope>IDENTIFICATION</scope>
    <source>
        <strain evidence="1">MINIMUS1</strain>
    </source>
</reference>
<evidence type="ECO:0000313" key="2">
    <source>
        <dbReference type="Proteomes" id="UP000075920"/>
    </source>
</evidence>
<proteinExistence type="predicted"/>
<evidence type="ECO:0000313" key="1">
    <source>
        <dbReference type="EnsemblMetazoa" id="AMIN005819-PA"/>
    </source>
</evidence>